<reference evidence="1" key="2">
    <citation type="journal article" date="2015" name="Data Brief">
        <title>Shoot transcriptome of the giant reed, Arundo donax.</title>
        <authorList>
            <person name="Barrero R.A."/>
            <person name="Guerrero F.D."/>
            <person name="Moolhuijzen P."/>
            <person name="Goolsby J.A."/>
            <person name="Tidwell J."/>
            <person name="Bellgard S.E."/>
            <person name="Bellgard M.I."/>
        </authorList>
    </citation>
    <scope>NUCLEOTIDE SEQUENCE</scope>
    <source>
        <tissue evidence="1">Shoot tissue taken approximately 20 cm above the soil surface</tissue>
    </source>
</reference>
<dbReference type="AlphaFoldDB" id="A0A0A9CPK3"/>
<name>A0A0A9CPK3_ARUDO</name>
<sequence>MATKILECKSFTTARVLSIFIWLSPLDSWCLSCLRFSSYCLQTAPLALTSS</sequence>
<accession>A0A0A9CPK3</accession>
<organism evidence="1">
    <name type="scientific">Arundo donax</name>
    <name type="common">Giant reed</name>
    <name type="synonym">Donax arundinaceus</name>
    <dbReference type="NCBI Taxonomy" id="35708"/>
    <lineage>
        <taxon>Eukaryota</taxon>
        <taxon>Viridiplantae</taxon>
        <taxon>Streptophyta</taxon>
        <taxon>Embryophyta</taxon>
        <taxon>Tracheophyta</taxon>
        <taxon>Spermatophyta</taxon>
        <taxon>Magnoliopsida</taxon>
        <taxon>Liliopsida</taxon>
        <taxon>Poales</taxon>
        <taxon>Poaceae</taxon>
        <taxon>PACMAD clade</taxon>
        <taxon>Arundinoideae</taxon>
        <taxon>Arundineae</taxon>
        <taxon>Arundo</taxon>
    </lineage>
</organism>
<evidence type="ECO:0000313" key="1">
    <source>
        <dbReference type="EMBL" id="JAD78244.1"/>
    </source>
</evidence>
<dbReference type="EMBL" id="GBRH01219651">
    <property type="protein sequence ID" value="JAD78244.1"/>
    <property type="molecule type" value="Transcribed_RNA"/>
</dbReference>
<proteinExistence type="predicted"/>
<reference evidence="1" key="1">
    <citation type="submission" date="2014-09" db="EMBL/GenBank/DDBJ databases">
        <authorList>
            <person name="Magalhaes I.L.F."/>
            <person name="Oliveira U."/>
            <person name="Santos F.R."/>
            <person name="Vidigal T.H.D.A."/>
            <person name="Brescovit A.D."/>
            <person name="Santos A.J."/>
        </authorList>
    </citation>
    <scope>NUCLEOTIDE SEQUENCE</scope>
    <source>
        <tissue evidence="1">Shoot tissue taken approximately 20 cm above the soil surface</tissue>
    </source>
</reference>
<protein>
    <submittedName>
        <fullName evidence="1">Uncharacterized protein</fullName>
    </submittedName>
</protein>